<evidence type="ECO:0000313" key="2">
    <source>
        <dbReference type="Proteomes" id="UP000187608"/>
    </source>
</evidence>
<dbReference type="RefSeq" id="WP_268794082.1">
    <property type="nucleotide sequence ID" value="NZ_FTOC01000002.1"/>
</dbReference>
<proteinExistence type="predicted"/>
<dbReference type="Proteomes" id="UP000187608">
    <property type="component" value="Unassembled WGS sequence"/>
</dbReference>
<dbReference type="AlphaFoldDB" id="A0A1N7IUM9"/>
<reference evidence="2" key="1">
    <citation type="submission" date="2017-01" db="EMBL/GenBank/DDBJ databases">
        <authorList>
            <person name="Varghese N."/>
            <person name="Submissions S."/>
        </authorList>
    </citation>
    <scope>NUCLEOTIDE SEQUENCE [LARGE SCALE GENOMIC DNA]</scope>
    <source>
        <strain evidence="2">DSM 23127</strain>
    </source>
</reference>
<accession>A0A1N7IUM9</accession>
<evidence type="ECO:0000313" key="1">
    <source>
        <dbReference type="EMBL" id="SIS40750.1"/>
    </source>
</evidence>
<name>A0A1N7IUM9_9BACI</name>
<protein>
    <submittedName>
        <fullName evidence="1">Uncharacterized protein</fullName>
    </submittedName>
</protein>
<sequence>MKRYIHTLIITIGLGAALLLTSDYSENDQAYHIDKVDTVEEIE</sequence>
<gene>
    <name evidence="1" type="ORF">SAMN05421687_102247</name>
</gene>
<organism evidence="1 2">
    <name type="scientific">Salimicrobium flavidum</name>
    <dbReference type="NCBI Taxonomy" id="570947"/>
    <lineage>
        <taxon>Bacteria</taxon>
        <taxon>Bacillati</taxon>
        <taxon>Bacillota</taxon>
        <taxon>Bacilli</taxon>
        <taxon>Bacillales</taxon>
        <taxon>Bacillaceae</taxon>
        <taxon>Salimicrobium</taxon>
    </lineage>
</organism>
<dbReference type="EMBL" id="FTOC01000002">
    <property type="protein sequence ID" value="SIS40750.1"/>
    <property type="molecule type" value="Genomic_DNA"/>
</dbReference>
<keyword evidence="2" id="KW-1185">Reference proteome</keyword>